<evidence type="ECO:0000313" key="2">
    <source>
        <dbReference type="Proteomes" id="UP000019918"/>
    </source>
</evidence>
<proteinExistence type="predicted"/>
<name>A0A014N4X8_9GAMM</name>
<keyword evidence="2" id="KW-1185">Reference proteome</keyword>
<dbReference type="AlphaFoldDB" id="A0A014N4X8"/>
<dbReference type="STRING" id="69222.BG55_17110"/>
<dbReference type="Proteomes" id="UP000019918">
    <property type="component" value="Unassembled WGS sequence"/>
</dbReference>
<accession>A0A014N4X8</accession>
<dbReference type="EMBL" id="JFHN01000060">
    <property type="protein sequence ID" value="EXU74463.1"/>
    <property type="molecule type" value="Genomic_DNA"/>
</dbReference>
<dbReference type="RefSeq" id="WP_034939551.1">
    <property type="nucleotide sequence ID" value="NZ_JFHN01000060.1"/>
</dbReference>
<comment type="caution">
    <text evidence="1">The sequence shown here is derived from an EMBL/GenBank/DDBJ whole genome shotgun (WGS) entry which is preliminary data.</text>
</comment>
<evidence type="ECO:0000313" key="1">
    <source>
        <dbReference type="EMBL" id="EXU74463.1"/>
    </source>
</evidence>
<dbReference type="PATRIC" id="fig|69222.5.peg.3482"/>
<reference evidence="1 2" key="1">
    <citation type="submission" date="2014-02" db="EMBL/GenBank/DDBJ databases">
        <title>Draft genome of Erwinia mallotivora strain BT-MARDI, a papaya dieback pathogen.</title>
        <authorList>
            <person name="Redzuan R."/>
            <person name="Abu Bakar N."/>
            <person name="Badrun R."/>
            <person name="Mohd Raih M.F."/>
            <person name="Rozano L."/>
            <person name="Mat Amin N."/>
        </authorList>
    </citation>
    <scope>NUCLEOTIDE SEQUENCE [LARGE SCALE GENOMIC DNA]</scope>
    <source>
        <strain evidence="1 2">BT-MARDI</strain>
    </source>
</reference>
<gene>
    <name evidence="1" type="ORF">BG55_17110</name>
</gene>
<organism evidence="1 2">
    <name type="scientific">Erwinia mallotivora</name>
    <dbReference type="NCBI Taxonomy" id="69222"/>
    <lineage>
        <taxon>Bacteria</taxon>
        <taxon>Pseudomonadati</taxon>
        <taxon>Pseudomonadota</taxon>
        <taxon>Gammaproteobacteria</taxon>
        <taxon>Enterobacterales</taxon>
        <taxon>Erwiniaceae</taxon>
        <taxon>Erwinia</taxon>
    </lineage>
</organism>
<dbReference type="OrthoDB" id="6433173at2"/>
<sequence>MGDFIAGKGFNAHDNNVCFVGWSEKKPTVKTVIPTIGFDDWEAEVCNETKSVGIVSSDKDPVTKIAVIYQAASPNATADEAIIFSVDSTTHYIEIDKALTAKVGSSDAKTIKELKKKLSEQP</sequence>
<protein>
    <submittedName>
        <fullName evidence="1">Uncharacterized protein</fullName>
    </submittedName>
</protein>